<dbReference type="InterPro" id="IPR036768">
    <property type="entry name" value="PolIII_chi_sf"/>
</dbReference>
<name>A0A4R7C0K6_9HYPH</name>
<dbReference type="SUPFAM" id="SSF102400">
    <property type="entry name" value="DNA polymerase III chi subunit"/>
    <property type="match status" value="1"/>
</dbReference>
<dbReference type="OrthoDB" id="9795973at2"/>
<protein>
    <submittedName>
        <fullName evidence="1">DNA polymerase III chi subunit</fullName>
    </submittedName>
</protein>
<dbReference type="GO" id="GO:0003677">
    <property type="term" value="F:DNA binding"/>
    <property type="evidence" value="ECO:0007669"/>
    <property type="project" value="InterPro"/>
</dbReference>
<gene>
    <name evidence="1" type="ORF">EV668_2855</name>
</gene>
<dbReference type="Pfam" id="PF04364">
    <property type="entry name" value="DNA_pol3_chi"/>
    <property type="match status" value="1"/>
</dbReference>
<accession>A0A4R7C0K6</accession>
<dbReference type="GO" id="GO:0003887">
    <property type="term" value="F:DNA-directed DNA polymerase activity"/>
    <property type="evidence" value="ECO:0007669"/>
    <property type="project" value="InterPro"/>
</dbReference>
<proteinExistence type="predicted"/>
<reference evidence="1 2" key="1">
    <citation type="submission" date="2019-03" db="EMBL/GenBank/DDBJ databases">
        <title>Genomic Encyclopedia of Type Strains, Phase IV (KMG-IV): sequencing the most valuable type-strain genomes for metagenomic binning, comparative biology and taxonomic classification.</title>
        <authorList>
            <person name="Goeker M."/>
        </authorList>
    </citation>
    <scope>NUCLEOTIDE SEQUENCE [LARGE SCALE GENOMIC DNA]</scope>
    <source>
        <strain evidence="1 2">DSM 25903</strain>
    </source>
</reference>
<dbReference type="PANTHER" id="PTHR38767:SF1">
    <property type="entry name" value="DNA POLYMERASE III SUBUNIT CHI"/>
    <property type="match status" value="1"/>
</dbReference>
<dbReference type="Gene3D" id="3.40.50.10110">
    <property type="entry name" value="DNA polymerase III subunit chi"/>
    <property type="match status" value="1"/>
</dbReference>
<dbReference type="GO" id="GO:0032298">
    <property type="term" value="P:positive regulation of DNA-templated DNA replication initiation"/>
    <property type="evidence" value="ECO:0007669"/>
    <property type="project" value="TreeGrafter"/>
</dbReference>
<organism evidence="1 2">
    <name type="scientific">Enterovirga rhinocerotis</name>
    <dbReference type="NCBI Taxonomy" id="1339210"/>
    <lineage>
        <taxon>Bacteria</taxon>
        <taxon>Pseudomonadati</taxon>
        <taxon>Pseudomonadota</taxon>
        <taxon>Alphaproteobacteria</taxon>
        <taxon>Hyphomicrobiales</taxon>
        <taxon>Methylobacteriaceae</taxon>
        <taxon>Enterovirga</taxon>
    </lineage>
</organism>
<evidence type="ECO:0000313" key="1">
    <source>
        <dbReference type="EMBL" id="TDR90017.1"/>
    </source>
</evidence>
<dbReference type="Proteomes" id="UP000295122">
    <property type="component" value="Unassembled WGS sequence"/>
</dbReference>
<dbReference type="PANTHER" id="PTHR38767">
    <property type="entry name" value="DNA POLYMERASE III SUBUNIT CHI"/>
    <property type="match status" value="1"/>
</dbReference>
<dbReference type="RefSeq" id="WP_133771087.1">
    <property type="nucleotide sequence ID" value="NZ_SNZR01000013.1"/>
</dbReference>
<keyword evidence="2" id="KW-1185">Reference proteome</keyword>
<sequence length="150" mass="17343">MTDIHFYHLQRQTLEAVLPTLLMKSRERGWRALVKIDSEQRLASLDDHLWAFSDESFLPHGTDREPEPDEQPILLTQGDENRNGAAILFLAEGADPPSDLDRYERVVLMLDGRDEDAVAAARESWRRFRGAGHAVTYWQQDEDGRWQKRG</sequence>
<comment type="caution">
    <text evidence="1">The sequence shown here is derived from an EMBL/GenBank/DDBJ whole genome shotgun (WGS) entry which is preliminary data.</text>
</comment>
<evidence type="ECO:0000313" key="2">
    <source>
        <dbReference type="Proteomes" id="UP000295122"/>
    </source>
</evidence>
<dbReference type="AlphaFoldDB" id="A0A4R7C0K6"/>
<dbReference type="NCBIfam" id="NF004347">
    <property type="entry name" value="PRK05728.1-4"/>
    <property type="match status" value="1"/>
</dbReference>
<dbReference type="EMBL" id="SNZR01000013">
    <property type="protein sequence ID" value="TDR90017.1"/>
    <property type="molecule type" value="Genomic_DNA"/>
</dbReference>
<dbReference type="InterPro" id="IPR007459">
    <property type="entry name" value="DNA_pol3_chi"/>
</dbReference>
<dbReference type="GO" id="GO:0006260">
    <property type="term" value="P:DNA replication"/>
    <property type="evidence" value="ECO:0007669"/>
    <property type="project" value="InterPro"/>
</dbReference>